<dbReference type="VEuPathDB" id="VectorBase:BGLAX_037781"/>
<evidence type="ECO:0000313" key="3">
    <source>
        <dbReference type="Proteomes" id="UP000076420"/>
    </source>
</evidence>
<evidence type="ECO:0000313" key="2">
    <source>
        <dbReference type="EnsemblMetazoa" id="BGLB020135-PA"/>
    </source>
</evidence>
<sequence>MYIGGFSFVDDPKYCDTFYQCIKDSEPIPKQCPSGTFWDGNICNFISQVQCPKAQCNAILENAKYPSGRCCNKYFECLNGKLQEKACRFDEYFDENIRSCRSTLNTVAVCENTGRFRCEVPGVIGDKDFSNPCPGYAVDPTGNPCSYTFNGENITTPMGSIWDQSKCTLDRDDADVCGLKFPDRDLDPALKCSANFLADFNGGSTAVYSPRAGTNFKVYSLQREVQLTGDALLYTSAMRDPYFYYYHYNNKDLNVNTGFRVLFNLQNPQIGLTYDILSNNFCLLCPETIKFTVTLTSVGEQVVSVFFQTALGTTVQTNAVIRKQNSNTLLELIVIYGDDSVYGVVRELTPISYTRLQTVNLTRVNKASGAHIAMNKCGIQLGRGPNYHFLGVIDEFAVYERCQSIDQILS</sequence>
<feature type="domain" description="Chitin-binding type-2" evidence="1">
    <location>
        <begin position="71"/>
        <end position="112"/>
    </location>
</feature>
<dbReference type="KEGG" id="bgt:106076475"/>
<organism evidence="2 3">
    <name type="scientific">Biomphalaria glabrata</name>
    <name type="common">Bloodfluke planorb</name>
    <name type="synonym">Freshwater snail</name>
    <dbReference type="NCBI Taxonomy" id="6526"/>
    <lineage>
        <taxon>Eukaryota</taxon>
        <taxon>Metazoa</taxon>
        <taxon>Spiralia</taxon>
        <taxon>Lophotrochozoa</taxon>
        <taxon>Mollusca</taxon>
        <taxon>Gastropoda</taxon>
        <taxon>Heterobranchia</taxon>
        <taxon>Euthyneura</taxon>
        <taxon>Panpulmonata</taxon>
        <taxon>Hygrophila</taxon>
        <taxon>Lymnaeoidea</taxon>
        <taxon>Planorbidae</taxon>
        <taxon>Biomphalaria</taxon>
    </lineage>
</organism>
<proteinExistence type="predicted"/>
<dbReference type="Gene3D" id="2.170.140.10">
    <property type="entry name" value="Chitin binding domain"/>
    <property type="match status" value="1"/>
</dbReference>
<dbReference type="InterPro" id="IPR002557">
    <property type="entry name" value="Chitin-bd_dom"/>
</dbReference>
<reference evidence="2" key="1">
    <citation type="submission" date="2020-05" db="UniProtKB">
        <authorList>
            <consortium name="EnsemblMetazoa"/>
        </authorList>
    </citation>
    <scope>IDENTIFICATION</scope>
    <source>
        <strain evidence="2">BB02</strain>
    </source>
</reference>
<dbReference type="EnsemblMetazoa" id="BGLB020135-RA">
    <property type="protein sequence ID" value="BGLB020135-PA"/>
    <property type="gene ID" value="BGLB020135"/>
</dbReference>
<evidence type="ECO:0000259" key="1">
    <source>
        <dbReference type="PROSITE" id="PS50940"/>
    </source>
</evidence>
<dbReference type="Proteomes" id="UP000076420">
    <property type="component" value="Unassembled WGS sequence"/>
</dbReference>
<gene>
    <name evidence="2" type="primary">106076475</name>
</gene>
<dbReference type="Pfam" id="PF01607">
    <property type="entry name" value="CBM_14"/>
    <property type="match status" value="2"/>
</dbReference>
<name>A0A2C9KIN8_BIOGL</name>
<protein>
    <recommendedName>
        <fullName evidence="1">Chitin-binding type-2 domain-containing protein</fullName>
    </recommendedName>
</protein>
<dbReference type="OrthoDB" id="6059830at2759"/>
<dbReference type="InterPro" id="IPR036508">
    <property type="entry name" value="Chitin-bd_dom_sf"/>
</dbReference>
<dbReference type="VEuPathDB" id="VectorBase:BGLB020135"/>
<dbReference type="RefSeq" id="XP_013092771.2">
    <property type="nucleotide sequence ID" value="XM_013237317.2"/>
</dbReference>
<dbReference type="SMART" id="SM00494">
    <property type="entry name" value="ChtBD2"/>
    <property type="match status" value="2"/>
</dbReference>
<accession>A0A2C9KIN8</accession>
<feature type="domain" description="Chitin-binding type-2" evidence="1">
    <location>
        <begin position="1"/>
        <end position="53"/>
    </location>
</feature>
<dbReference type="PROSITE" id="PS50940">
    <property type="entry name" value="CHIT_BIND_II"/>
    <property type="match status" value="2"/>
</dbReference>
<dbReference type="GO" id="GO:0005576">
    <property type="term" value="C:extracellular region"/>
    <property type="evidence" value="ECO:0007669"/>
    <property type="project" value="InterPro"/>
</dbReference>
<dbReference type="AlphaFoldDB" id="A0A2C9KIN8"/>
<dbReference type="GO" id="GO:0008061">
    <property type="term" value="F:chitin binding"/>
    <property type="evidence" value="ECO:0007669"/>
    <property type="project" value="InterPro"/>
</dbReference>
<dbReference type="SUPFAM" id="SSF57625">
    <property type="entry name" value="Invertebrate chitin-binding proteins"/>
    <property type="match status" value="2"/>
</dbReference>